<dbReference type="EMBL" id="JAPDRQ010000026">
    <property type="protein sequence ID" value="KAJ9661015.1"/>
    <property type="molecule type" value="Genomic_DNA"/>
</dbReference>
<proteinExistence type="predicted"/>
<name>A0ACC3AF15_9EURO</name>
<comment type="caution">
    <text evidence="1">The sequence shown here is derived from an EMBL/GenBank/DDBJ whole genome shotgun (WGS) entry which is preliminary data.</text>
</comment>
<protein>
    <submittedName>
        <fullName evidence="1">Uncharacterized protein</fullName>
    </submittedName>
</protein>
<organism evidence="1 2">
    <name type="scientific">Neophaeococcomyces mojaviensis</name>
    <dbReference type="NCBI Taxonomy" id="3383035"/>
    <lineage>
        <taxon>Eukaryota</taxon>
        <taxon>Fungi</taxon>
        <taxon>Dikarya</taxon>
        <taxon>Ascomycota</taxon>
        <taxon>Pezizomycotina</taxon>
        <taxon>Eurotiomycetes</taxon>
        <taxon>Chaetothyriomycetidae</taxon>
        <taxon>Chaetothyriales</taxon>
        <taxon>Chaetothyriales incertae sedis</taxon>
        <taxon>Neophaeococcomyces</taxon>
    </lineage>
</organism>
<dbReference type="Proteomes" id="UP001172386">
    <property type="component" value="Unassembled WGS sequence"/>
</dbReference>
<gene>
    <name evidence="1" type="ORF">H2198_002174</name>
</gene>
<accession>A0ACC3AF15</accession>
<reference evidence="1" key="1">
    <citation type="submission" date="2022-10" db="EMBL/GenBank/DDBJ databases">
        <title>Culturing micro-colonial fungi from biological soil crusts in the Mojave desert and describing Neophaeococcomyces mojavensis, and introducing the new genera and species Taxawa tesnikishii.</title>
        <authorList>
            <person name="Kurbessoian T."/>
            <person name="Stajich J.E."/>
        </authorList>
    </citation>
    <scope>NUCLEOTIDE SEQUENCE</scope>
    <source>
        <strain evidence="1">JES_112</strain>
    </source>
</reference>
<sequence length="118" mass="12912">MLSKNAFDPIGFKNQLCCLTLAPAFNSAAIYLVLKHPTRVFRPEFCRLRFKHCTWIFIVADTYALVLQGAGGGVASKAGLNDSLMKVGEGLTMAGISWQVVTLAFFAFATADCVVQRY</sequence>
<keyword evidence="2" id="KW-1185">Reference proteome</keyword>
<evidence type="ECO:0000313" key="2">
    <source>
        <dbReference type="Proteomes" id="UP001172386"/>
    </source>
</evidence>
<evidence type="ECO:0000313" key="1">
    <source>
        <dbReference type="EMBL" id="KAJ9661015.1"/>
    </source>
</evidence>